<gene>
    <name evidence="2" type="ORF">TeGR_g7277</name>
</gene>
<feature type="transmembrane region" description="Helical" evidence="1">
    <location>
        <begin position="67"/>
        <end position="90"/>
    </location>
</feature>
<protein>
    <submittedName>
        <fullName evidence="2">Uncharacterized protein</fullName>
    </submittedName>
</protein>
<keyword evidence="1" id="KW-0812">Transmembrane</keyword>
<dbReference type="EMBL" id="BRYB01004920">
    <property type="protein sequence ID" value="GMI18882.1"/>
    <property type="molecule type" value="Genomic_DNA"/>
</dbReference>
<evidence type="ECO:0000313" key="2">
    <source>
        <dbReference type="EMBL" id="GMI18882.1"/>
    </source>
</evidence>
<name>A0ABQ6M3E0_9STRA</name>
<reference evidence="2 3" key="1">
    <citation type="journal article" date="2023" name="Commun. Biol.">
        <title>Genome analysis of Parmales, the sister group of diatoms, reveals the evolutionary specialization of diatoms from phago-mixotrophs to photoautotrophs.</title>
        <authorList>
            <person name="Ban H."/>
            <person name="Sato S."/>
            <person name="Yoshikawa S."/>
            <person name="Yamada K."/>
            <person name="Nakamura Y."/>
            <person name="Ichinomiya M."/>
            <person name="Sato N."/>
            <person name="Blanc-Mathieu R."/>
            <person name="Endo H."/>
            <person name="Kuwata A."/>
            <person name="Ogata H."/>
        </authorList>
    </citation>
    <scope>NUCLEOTIDE SEQUENCE [LARGE SCALE GENOMIC DNA]</scope>
</reference>
<evidence type="ECO:0000313" key="3">
    <source>
        <dbReference type="Proteomes" id="UP001165060"/>
    </source>
</evidence>
<accession>A0ABQ6M3E0</accession>
<comment type="caution">
    <text evidence="2">The sequence shown here is derived from an EMBL/GenBank/DDBJ whole genome shotgun (WGS) entry which is preliminary data.</text>
</comment>
<keyword evidence="3" id="KW-1185">Reference proteome</keyword>
<proteinExistence type="predicted"/>
<dbReference type="Proteomes" id="UP001165060">
    <property type="component" value="Unassembled WGS sequence"/>
</dbReference>
<organism evidence="2 3">
    <name type="scientific">Tetraparma gracilis</name>
    <dbReference type="NCBI Taxonomy" id="2962635"/>
    <lineage>
        <taxon>Eukaryota</taxon>
        <taxon>Sar</taxon>
        <taxon>Stramenopiles</taxon>
        <taxon>Ochrophyta</taxon>
        <taxon>Bolidophyceae</taxon>
        <taxon>Parmales</taxon>
        <taxon>Triparmaceae</taxon>
        <taxon>Tetraparma</taxon>
    </lineage>
</organism>
<keyword evidence="1" id="KW-1133">Transmembrane helix</keyword>
<evidence type="ECO:0000256" key="1">
    <source>
        <dbReference type="SAM" id="Phobius"/>
    </source>
</evidence>
<keyword evidence="1" id="KW-0472">Membrane</keyword>
<sequence length="198" mass="21210">MGAASSGCSECVDAGNIWCEGDSFFSSPSVCVDGETFADGFFQSCDDYSFGAGQRDSSWDCTFNNPNGLACLISIICSSVILVVCLGMCATMKKDQRWKQNGGASSMRQDPPVQQFAQQHGFVQPGFVQPQQYMQQPGFQHPQQQAFAAQSPFVQMAAPYAAQPPPAFAPQAFAQAPPPQVVNAVPVATPPPPPYTKR</sequence>